<dbReference type="InterPro" id="IPR012373">
    <property type="entry name" value="Ferrdict_sens_TM"/>
</dbReference>
<sequence>MGNRQDIRDQFYSYLQGTADARIIEGLFTYFATDQSKVHLSELVNEAFEDQTDADPALLAKVVPITDRVGMKLAEQVRPTDQRRMLWKQGYTIIAIAATILLAIASFLYLKNTSMQMEMQQHIFALDAAPGTNRATLKLSDGRVIDLSSAANGSISDRNGMQISKTADGQLDYQGAEKGTALTNTVTTPNGGQYQVRLPDGTKVWLNAASSISYATDLSISNKRIVYLSGEAYFEVAHDRARPFIVDTKEQQIEVLGTHFNVNSYADEGRTTTTLSEGSVKVTRDQQHVTLKPGQQATGEGSSLQVMPADMETALAWKNGNLAFKSAPLEQIMRQVQRWYDVEVVYQGKVRHRVFSGGIPRSSKLSVLLKVLSDSGVKFEMKETPQGKTLVIHE</sequence>
<proteinExistence type="predicted"/>
<gene>
    <name evidence="4" type="ORF">DPV69_07110</name>
</gene>
<evidence type="ECO:0000313" key="4">
    <source>
        <dbReference type="EMBL" id="RWU08142.1"/>
    </source>
</evidence>
<comment type="caution">
    <text evidence="4">The sequence shown here is derived from an EMBL/GenBank/DDBJ whole genome shotgun (WGS) entry which is preliminary data.</text>
</comment>
<feature type="domain" description="FecR protein" evidence="2">
    <location>
        <begin position="185"/>
        <end position="281"/>
    </location>
</feature>
<evidence type="ECO:0000259" key="2">
    <source>
        <dbReference type="Pfam" id="PF04773"/>
    </source>
</evidence>
<evidence type="ECO:0000259" key="3">
    <source>
        <dbReference type="Pfam" id="PF16344"/>
    </source>
</evidence>
<keyword evidence="1" id="KW-0812">Transmembrane</keyword>
<accession>A0A443YVW1</accession>
<dbReference type="InterPro" id="IPR006860">
    <property type="entry name" value="FecR"/>
</dbReference>
<dbReference type="Pfam" id="PF16344">
    <property type="entry name" value="FecR_C"/>
    <property type="match status" value="1"/>
</dbReference>
<dbReference type="AlphaFoldDB" id="A0A443YVW1"/>
<dbReference type="GO" id="GO:0016989">
    <property type="term" value="F:sigma factor antagonist activity"/>
    <property type="evidence" value="ECO:0007669"/>
    <property type="project" value="TreeGrafter"/>
</dbReference>
<keyword evidence="1" id="KW-1133">Transmembrane helix</keyword>
<dbReference type="Gene3D" id="3.55.50.30">
    <property type="match status" value="1"/>
</dbReference>
<organism evidence="4 5">
    <name type="scientific">Pedobacter chitinilyticus</name>
    <dbReference type="NCBI Taxonomy" id="2233776"/>
    <lineage>
        <taxon>Bacteria</taxon>
        <taxon>Pseudomonadati</taxon>
        <taxon>Bacteroidota</taxon>
        <taxon>Sphingobacteriia</taxon>
        <taxon>Sphingobacteriales</taxon>
        <taxon>Sphingobacteriaceae</taxon>
        <taxon>Pedobacter</taxon>
    </lineage>
</organism>
<dbReference type="FunFam" id="2.60.120.1440:FF:000001">
    <property type="entry name" value="Putative anti-sigma factor"/>
    <property type="match status" value="1"/>
</dbReference>
<keyword evidence="1" id="KW-0472">Membrane</keyword>
<dbReference type="RefSeq" id="WP_113646667.1">
    <property type="nucleotide sequence ID" value="NZ_QMHN01000002.1"/>
</dbReference>
<dbReference type="PANTHER" id="PTHR30273">
    <property type="entry name" value="PERIPLASMIC SIGNAL SENSOR AND SIGMA FACTOR ACTIVATOR FECR-RELATED"/>
    <property type="match status" value="1"/>
</dbReference>
<dbReference type="Proteomes" id="UP000284120">
    <property type="component" value="Unassembled WGS sequence"/>
</dbReference>
<dbReference type="EMBL" id="SAYW01000002">
    <property type="protein sequence ID" value="RWU08142.1"/>
    <property type="molecule type" value="Genomic_DNA"/>
</dbReference>
<feature type="domain" description="Protein FecR C-terminal" evidence="3">
    <location>
        <begin position="322"/>
        <end position="383"/>
    </location>
</feature>
<dbReference type="Gene3D" id="2.60.120.1440">
    <property type="match status" value="1"/>
</dbReference>
<dbReference type="Pfam" id="PF04773">
    <property type="entry name" value="FecR"/>
    <property type="match status" value="1"/>
</dbReference>
<feature type="transmembrane region" description="Helical" evidence="1">
    <location>
        <begin position="91"/>
        <end position="110"/>
    </location>
</feature>
<name>A0A443YVW1_9SPHI</name>
<dbReference type="InterPro" id="IPR032508">
    <property type="entry name" value="FecR_C"/>
</dbReference>
<reference evidence="4 5" key="1">
    <citation type="submission" date="2018-06" db="EMBL/GenBank/DDBJ databases">
        <title>Pedobacter endophyticus sp. nov., an endophytic bacterium isolated from a leaf of Triticum aestivum.</title>
        <authorList>
            <person name="Zhang L."/>
        </authorList>
    </citation>
    <scope>NUCLEOTIDE SEQUENCE [LARGE SCALE GENOMIC DNA]</scope>
    <source>
        <strain evidence="4 5">CM134L-2</strain>
    </source>
</reference>
<keyword evidence="5" id="KW-1185">Reference proteome</keyword>
<dbReference type="PANTHER" id="PTHR30273:SF2">
    <property type="entry name" value="PROTEIN FECR"/>
    <property type="match status" value="1"/>
</dbReference>
<dbReference type="OrthoDB" id="1099963at2"/>
<protein>
    <submittedName>
        <fullName evidence="4">DUF4974 domain-containing protein</fullName>
    </submittedName>
</protein>
<evidence type="ECO:0000256" key="1">
    <source>
        <dbReference type="SAM" id="Phobius"/>
    </source>
</evidence>
<evidence type="ECO:0000313" key="5">
    <source>
        <dbReference type="Proteomes" id="UP000284120"/>
    </source>
</evidence>